<gene>
    <name evidence="1" type="ORF">GAYE_SCF68G6947</name>
</gene>
<name>A0AAV9INK1_9RHOD</name>
<evidence type="ECO:0008006" key="3">
    <source>
        <dbReference type="Google" id="ProtNLM"/>
    </source>
</evidence>
<evidence type="ECO:0000313" key="1">
    <source>
        <dbReference type="EMBL" id="KAK4528997.1"/>
    </source>
</evidence>
<protein>
    <recommendedName>
        <fullName evidence="3">Archaeal ATPase</fullName>
    </recommendedName>
</protein>
<dbReference type="EMBL" id="JANCYU010000073">
    <property type="protein sequence ID" value="KAK4528997.1"/>
    <property type="molecule type" value="Genomic_DNA"/>
</dbReference>
<keyword evidence="2" id="KW-1185">Reference proteome</keyword>
<dbReference type="Proteomes" id="UP001300502">
    <property type="component" value="Unassembled WGS sequence"/>
</dbReference>
<proteinExistence type="predicted"/>
<organism evidence="1 2">
    <name type="scientific">Galdieria yellowstonensis</name>
    <dbReference type="NCBI Taxonomy" id="3028027"/>
    <lineage>
        <taxon>Eukaryota</taxon>
        <taxon>Rhodophyta</taxon>
        <taxon>Bangiophyceae</taxon>
        <taxon>Galdieriales</taxon>
        <taxon>Galdieriaceae</taxon>
        <taxon>Galdieria</taxon>
    </lineage>
</organism>
<accession>A0AAV9INK1</accession>
<reference evidence="1 2" key="1">
    <citation type="submission" date="2022-07" db="EMBL/GenBank/DDBJ databases">
        <title>Genome-wide signatures of adaptation to extreme environments.</title>
        <authorList>
            <person name="Cho C.H."/>
            <person name="Yoon H.S."/>
        </authorList>
    </citation>
    <scope>NUCLEOTIDE SEQUENCE [LARGE SCALE GENOMIC DNA]</scope>
    <source>
        <strain evidence="1 2">108.79 E11</strain>
    </source>
</reference>
<sequence length="602" mass="68210">MSNLAGIEPKERNLKWAVWYLMIKAACRKMALQEPDPVEVYEELETESTVFIEKIRTILRMPPDQYLLVGFDEVGVLDDVADFFDLKNRLGRVRPYNDFFGIVRELCELPHFFPIVVGKSEGLNVEKYVTSVSRVLLKFIPLAPLDQASIEEHLEKSTFDNAPVSSFLCHHGFPIKDLSELLLEYTGGVPGMLVRAIGIILEYADSKPRGSLTREIVESILNDPVNARECVFPYLPCLEGLSDERKATMKKLILSCLYCIQFRFHDTLTESGLDSAYVFDLATDFGFYRRECSKAGEGEMYQIWIPKLLASFLETEFSNDTLSRILFRTIHAQPFHFFYESSGRALEGLMATKFYLSLALRHHQNSLLSTLSQLSSVWSRMELEVPAGSAAFHVMPSIHFQKASKEQGRSSRKRTTFGPNEWERIVNEELPYNKIHIPIHATFNGPDILFKLRGHTGDETLLVGIACKGRWSSRGIGWDDISDEIGKFLIPVSDQVLSKNPKMNSMLIILSTKLAYNVAAELNGSSRCYTSEKMLPQGIDIPEKCEVVILCERDVETFLGKSILQGLRKAFTLTDIPSSTAIQNNRLKEMLLSLDQTSIKEL</sequence>
<comment type="caution">
    <text evidence="1">The sequence shown here is derived from an EMBL/GenBank/DDBJ whole genome shotgun (WGS) entry which is preliminary data.</text>
</comment>
<dbReference type="AlphaFoldDB" id="A0AAV9INK1"/>
<evidence type="ECO:0000313" key="2">
    <source>
        <dbReference type="Proteomes" id="UP001300502"/>
    </source>
</evidence>